<dbReference type="PANTHER" id="PTHR30036">
    <property type="entry name" value="D-XYLOSE-BINDING PERIPLASMIC PROTEIN"/>
    <property type="match status" value="1"/>
</dbReference>
<comment type="caution">
    <text evidence="4">The sequence shown here is derived from an EMBL/GenBank/DDBJ whole genome shotgun (WGS) entry which is preliminary data.</text>
</comment>
<dbReference type="SUPFAM" id="SSF53822">
    <property type="entry name" value="Periplasmic binding protein-like I"/>
    <property type="match status" value="1"/>
</dbReference>
<name>A0ABR9ZX84_9FIRM</name>
<keyword evidence="5" id="KW-1185">Reference proteome</keyword>
<dbReference type="Proteomes" id="UP000614200">
    <property type="component" value="Unassembled WGS sequence"/>
</dbReference>
<gene>
    <name evidence="4" type="ORF">ISU02_18350</name>
</gene>
<evidence type="ECO:0000256" key="2">
    <source>
        <dbReference type="ARBA" id="ARBA00022729"/>
    </source>
</evidence>
<evidence type="ECO:0000313" key="4">
    <source>
        <dbReference type="EMBL" id="MBF4695066.1"/>
    </source>
</evidence>
<dbReference type="InterPro" id="IPR025997">
    <property type="entry name" value="SBP_2_dom"/>
</dbReference>
<protein>
    <submittedName>
        <fullName evidence="4">Substrate-binding domain-containing protein</fullName>
    </submittedName>
</protein>
<evidence type="ECO:0000313" key="5">
    <source>
        <dbReference type="Proteomes" id="UP000614200"/>
    </source>
</evidence>
<proteinExistence type="predicted"/>
<dbReference type="Gene3D" id="3.40.50.2300">
    <property type="match status" value="2"/>
</dbReference>
<sequence length="351" mass="39453">MTIKKGILVLVVCIFIGSILCFTQKPVIQDDDKVKIGFLVDSLVIERWQKDRDIFISKAKSLGAEVILKNAYEDAEVQNQQVKELVAQGVDVIVIIPYDRALIGPFLKQAKRNDIKIISYDRLVENGGVDLYISFDNVLVGEIMGRELLEKVPTGNYVIINGSPKDHNSYMFNEGYMSVLKPAIDSGRIHVVKEVWAEDWREIYAYDTINDLVDSGIKIDGIIGANDDLAEGAIRALLERQLAESVYVTGHDANLSACQRIVEGTQYITVYKPIKTLAQKAAEIAVEMATAKTDKVYSEDTIYDGERNVPYVKLMPELVTEDNMTNTVIKDGFHVLEDVYRNIPKSEWPDE</sequence>
<reference evidence="4 5" key="1">
    <citation type="submission" date="2020-11" db="EMBL/GenBank/DDBJ databases">
        <title>Fusibacter basophilias sp. nov.</title>
        <authorList>
            <person name="Qiu D."/>
        </authorList>
    </citation>
    <scope>NUCLEOTIDE SEQUENCE [LARGE SCALE GENOMIC DNA]</scope>
    <source>
        <strain evidence="4 5">Q10-2</strain>
    </source>
</reference>
<dbReference type="InterPro" id="IPR028082">
    <property type="entry name" value="Peripla_BP_I"/>
</dbReference>
<feature type="domain" description="Periplasmic binding protein" evidence="3">
    <location>
        <begin position="36"/>
        <end position="292"/>
    </location>
</feature>
<dbReference type="Pfam" id="PF13407">
    <property type="entry name" value="Peripla_BP_4"/>
    <property type="match status" value="1"/>
</dbReference>
<keyword evidence="2" id="KW-0732">Signal</keyword>
<comment type="subcellular location">
    <subcellularLocation>
        <location evidence="1">Cell envelope</location>
    </subcellularLocation>
</comment>
<evidence type="ECO:0000256" key="1">
    <source>
        <dbReference type="ARBA" id="ARBA00004196"/>
    </source>
</evidence>
<dbReference type="PANTHER" id="PTHR30036:SF1">
    <property type="entry name" value="D-XYLOSE-BINDING PERIPLASMIC PROTEIN"/>
    <property type="match status" value="1"/>
</dbReference>
<evidence type="ECO:0000259" key="3">
    <source>
        <dbReference type="Pfam" id="PF13407"/>
    </source>
</evidence>
<organism evidence="4 5">
    <name type="scientific">Fusibacter ferrireducens</name>
    <dbReference type="NCBI Taxonomy" id="2785058"/>
    <lineage>
        <taxon>Bacteria</taxon>
        <taxon>Bacillati</taxon>
        <taxon>Bacillota</taxon>
        <taxon>Clostridia</taxon>
        <taxon>Eubacteriales</taxon>
        <taxon>Eubacteriales Family XII. Incertae Sedis</taxon>
        <taxon>Fusibacter</taxon>
    </lineage>
</organism>
<dbReference type="InterPro" id="IPR050555">
    <property type="entry name" value="Bact_Solute-Bind_Prot2"/>
</dbReference>
<dbReference type="EMBL" id="JADKNH010000012">
    <property type="protein sequence ID" value="MBF4695066.1"/>
    <property type="molecule type" value="Genomic_DNA"/>
</dbReference>
<dbReference type="RefSeq" id="WP_194703304.1">
    <property type="nucleotide sequence ID" value="NZ_JADKNH010000012.1"/>
</dbReference>
<accession>A0ABR9ZX84</accession>